<dbReference type="InterPro" id="IPR055542">
    <property type="entry name" value="DUF7118"/>
</dbReference>
<dbReference type="RefSeq" id="WP_310919754.1">
    <property type="nucleotide sequence ID" value="NZ_JAMQON010000003.1"/>
</dbReference>
<keyword evidence="1" id="KW-0175">Coiled coil</keyword>
<feature type="region of interest" description="Disordered" evidence="2">
    <location>
        <begin position="334"/>
        <end position="358"/>
    </location>
</feature>
<evidence type="ECO:0000256" key="2">
    <source>
        <dbReference type="SAM" id="MobiDB-lite"/>
    </source>
</evidence>
<dbReference type="EMBL" id="JAMQON010000003">
    <property type="protein sequence ID" value="MDS0260089.1"/>
    <property type="molecule type" value="Genomic_DNA"/>
</dbReference>
<dbReference type="Proteomes" id="UP001259659">
    <property type="component" value="Unassembled WGS sequence"/>
</dbReference>
<proteinExistence type="predicted"/>
<accession>A0ABU2FCV7</accession>
<evidence type="ECO:0000256" key="1">
    <source>
        <dbReference type="SAM" id="Coils"/>
    </source>
</evidence>
<gene>
    <name evidence="3" type="ORF">NDI56_11860</name>
</gene>
<evidence type="ECO:0000313" key="3">
    <source>
        <dbReference type="EMBL" id="MDS0260089.1"/>
    </source>
</evidence>
<keyword evidence="4" id="KW-1185">Reference proteome</keyword>
<reference evidence="3 4" key="1">
    <citation type="submission" date="2022-06" db="EMBL/GenBank/DDBJ databases">
        <title>Haloarcula sp. a new haloarchaeum isolate from saline soil.</title>
        <authorList>
            <person name="Strakova D."/>
            <person name="Galisteo C."/>
            <person name="Sanchez-Porro C."/>
            <person name="Ventosa A."/>
        </authorList>
    </citation>
    <scope>NUCLEOTIDE SEQUENCE [LARGE SCALE GENOMIC DNA]</scope>
    <source>
        <strain evidence="3 4">S1CR25-12</strain>
    </source>
</reference>
<comment type="caution">
    <text evidence="3">The sequence shown here is derived from an EMBL/GenBank/DDBJ whole genome shotgun (WGS) entry which is preliminary data.</text>
</comment>
<evidence type="ECO:0000313" key="4">
    <source>
        <dbReference type="Proteomes" id="UP001259659"/>
    </source>
</evidence>
<feature type="coiled-coil region" evidence="1">
    <location>
        <begin position="118"/>
        <end position="159"/>
    </location>
</feature>
<protein>
    <submittedName>
        <fullName evidence="3">Uncharacterized protein</fullName>
    </submittedName>
</protein>
<sequence length="370" mass="42482">MADAAQRLRDAATQRRQARERVEDVGEDRLRRCQERYRELLELLDRYGDTATGSGNFQAFTEFEGRVATLTDDLADDLPEKETFEAVDDHLQQRRLSESDFETARRKLEPVGERVALLDEWEDARERYADARRVARKRLRELDDRIDELERLRRLGEADLDAPVEKLRYPIKTYDEAVRAAFDEFRSTASAREVLSAVSRADAFPLVPFQSPPSELFDYVHSHAAGTEPIPKLLEYADYSASKLDHYVDDTAALKRAVGTRRTYLRNLDADPLTVGWPPPPADHLPWLVREYRSVLSGFAGEGVVEKLREVRVLARREDYERLRESALARAELDESERERLSSGAVANELRDAREEQAAVEDALEEYDAL</sequence>
<feature type="region of interest" description="Disordered" evidence="2">
    <location>
        <begin position="1"/>
        <end position="25"/>
    </location>
</feature>
<name>A0ABU2FCV7_9EURY</name>
<dbReference type="Pfam" id="PF23432">
    <property type="entry name" value="DUF7118"/>
    <property type="match status" value="1"/>
</dbReference>
<organism evidence="3 4">
    <name type="scientific">Haloarcula saliterrae</name>
    <dbReference type="NCBI Taxonomy" id="2950534"/>
    <lineage>
        <taxon>Archaea</taxon>
        <taxon>Methanobacteriati</taxon>
        <taxon>Methanobacteriota</taxon>
        <taxon>Stenosarchaea group</taxon>
        <taxon>Halobacteria</taxon>
        <taxon>Halobacteriales</taxon>
        <taxon>Haloarculaceae</taxon>
        <taxon>Haloarcula</taxon>
    </lineage>
</organism>